<proteinExistence type="predicted"/>
<evidence type="ECO:0000313" key="2">
    <source>
        <dbReference type="Proteomes" id="UP001163046"/>
    </source>
</evidence>
<comment type="caution">
    <text evidence="1">The sequence shown here is derived from an EMBL/GenBank/DDBJ whole genome shotgun (WGS) entry which is preliminary data.</text>
</comment>
<dbReference type="Proteomes" id="UP001163046">
    <property type="component" value="Unassembled WGS sequence"/>
</dbReference>
<dbReference type="EMBL" id="MU826004">
    <property type="protein sequence ID" value="KAJ7381810.1"/>
    <property type="molecule type" value="Genomic_DNA"/>
</dbReference>
<organism evidence="1 2">
    <name type="scientific">Desmophyllum pertusum</name>
    <dbReference type="NCBI Taxonomy" id="174260"/>
    <lineage>
        <taxon>Eukaryota</taxon>
        <taxon>Metazoa</taxon>
        <taxon>Cnidaria</taxon>
        <taxon>Anthozoa</taxon>
        <taxon>Hexacorallia</taxon>
        <taxon>Scleractinia</taxon>
        <taxon>Caryophylliina</taxon>
        <taxon>Caryophylliidae</taxon>
        <taxon>Desmophyllum</taxon>
    </lineage>
</organism>
<keyword evidence="2" id="KW-1185">Reference proteome</keyword>
<gene>
    <name evidence="1" type="ORF">OS493_038899</name>
</gene>
<accession>A0A9X0D010</accession>
<sequence length="137" mass="15441">MSSKHAPIHAYHRNHQQLSAGTSQFLQRQRHLTQKSSFSKLTKFCISVKKENSSMRCSTKMRENQFSSVRSRSSQPYLSDQFMKDNCIQESETLLLHCAIYLVAISSSRSDKDSTEICQMPLPCGSTIPTAPLALLA</sequence>
<reference evidence="1" key="1">
    <citation type="submission" date="2023-01" db="EMBL/GenBank/DDBJ databases">
        <title>Genome assembly of the deep-sea coral Lophelia pertusa.</title>
        <authorList>
            <person name="Herrera S."/>
            <person name="Cordes E."/>
        </authorList>
    </citation>
    <scope>NUCLEOTIDE SEQUENCE</scope>
    <source>
        <strain evidence="1">USNM1676648</strain>
        <tissue evidence="1">Polyp</tissue>
    </source>
</reference>
<evidence type="ECO:0000313" key="1">
    <source>
        <dbReference type="EMBL" id="KAJ7381810.1"/>
    </source>
</evidence>
<dbReference type="AlphaFoldDB" id="A0A9X0D010"/>
<name>A0A9X0D010_9CNID</name>
<protein>
    <submittedName>
        <fullName evidence="1">Uncharacterized protein</fullName>
    </submittedName>
</protein>